<feature type="transmembrane region" description="Helical" evidence="1">
    <location>
        <begin position="421"/>
        <end position="439"/>
    </location>
</feature>
<dbReference type="PANTHER" id="PTHR10050:SF46">
    <property type="entry name" value="PROTEIN O-MANNOSYL-TRANSFERASE 2"/>
    <property type="match status" value="1"/>
</dbReference>
<evidence type="ECO:0000256" key="1">
    <source>
        <dbReference type="RuleBase" id="RU367007"/>
    </source>
</evidence>
<keyword evidence="1" id="KW-0328">Glycosyltransferase</keyword>
<dbReference type="Pfam" id="PF13231">
    <property type="entry name" value="PMT_2"/>
    <property type="match status" value="1"/>
</dbReference>
<organism evidence="4 5">
    <name type="scientific">Myceligenerans indicum</name>
    <dbReference type="NCBI Taxonomy" id="2593663"/>
    <lineage>
        <taxon>Bacteria</taxon>
        <taxon>Bacillati</taxon>
        <taxon>Actinomycetota</taxon>
        <taxon>Actinomycetes</taxon>
        <taxon>Micrococcales</taxon>
        <taxon>Promicromonosporaceae</taxon>
        <taxon>Myceligenerans</taxon>
    </lineage>
</organism>
<feature type="transmembrane region" description="Helical" evidence="1">
    <location>
        <begin position="136"/>
        <end position="153"/>
    </location>
</feature>
<protein>
    <recommendedName>
        <fullName evidence="1">Polyprenol-phosphate-mannose--protein mannosyltransferase</fullName>
        <ecNumber evidence="1">2.4.1.-</ecNumber>
    </recommendedName>
</protein>
<keyword evidence="1" id="KW-1003">Cell membrane</keyword>
<proteinExistence type="inferred from homology"/>
<comment type="similarity">
    <text evidence="1">Belongs to the glycosyltransferase 39 family.</text>
</comment>
<feature type="transmembrane region" description="Helical" evidence="1">
    <location>
        <begin position="38"/>
        <end position="57"/>
    </location>
</feature>
<dbReference type="InterPro" id="IPR038731">
    <property type="entry name" value="RgtA/B/C-like"/>
</dbReference>
<comment type="function">
    <text evidence="1">Protein O-mannosyltransferase that catalyzes the transfer of a single mannose residue from a polyprenol phospho-mannosyl lipidic donor to the hydroxyl group of selected serine and threonine residues in acceptor proteins.</text>
</comment>
<keyword evidence="1" id="KW-1133">Transmembrane helix</keyword>
<dbReference type="Pfam" id="PF16192">
    <property type="entry name" value="PMT_4TMC"/>
    <property type="match status" value="1"/>
</dbReference>
<dbReference type="PANTHER" id="PTHR10050">
    <property type="entry name" value="DOLICHYL-PHOSPHATE-MANNOSE--PROTEIN MANNOSYLTRANSFERASE"/>
    <property type="match status" value="1"/>
</dbReference>
<keyword evidence="1" id="KW-0472">Membrane</keyword>
<feature type="domain" description="Glycosyltransferase RgtA/B/C/D-like" evidence="2">
    <location>
        <begin position="114"/>
        <end position="201"/>
    </location>
</feature>
<dbReference type="EMBL" id="JABBYC010000004">
    <property type="protein sequence ID" value="MBL0885545.1"/>
    <property type="molecule type" value="Genomic_DNA"/>
</dbReference>
<reference evidence="4 5" key="1">
    <citation type="journal article" date="2021" name="Arch. Microbiol.">
        <title>Myceligenerans indicum sp. nov., an actinobacterium isolated from mangrove sediment of Sundarbans, India.</title>
        <authorList>
            <person name="Asha K."/>
            <person name="Bhadury P."/>
        </authorList>
    </citation>
    <scope>NUCLEOTIDE SEQUENCE [LARGE SCALE GENOMIC DNA]</scope>
    <source>
        <strain evidence="4 5">I2</strain>
    </source>
</reference>
<feature type="transmembrane region" description="Helical" evidence="1">
    <location>
        <begin position="478"/>
        <end position="501"/>
    </location>
</feature>
<dbReference type="InterPro" id="IPR032421">
    <property type="entry name" value="PMT_4TMC"/>
</dbReference>
<comment type="subcellular location">
    <subcellularLocation>
        <location evidence="1">Cell membrane</location>
    </subcellularLocation>
</comment>
<evidence type="ECO:0000259" key="3">
    <source>
        <dbReference type="Pfam" id="PF16192"/>
    </source>
</evidence>
<gene>
    <name evidence="4" type="ORF">HGK34_04475</name>
</gene>
<keyword evidence="1" id="KW-0812">Transmembrane</keyword>
<comment type="caution">
    <text evidence="4">The sequence shown here is derived from an EMBL/GenBank/DDBJ whole genome shotgun (WGS) entry which is preliminary data.</text>
</comment>
<evidence type="ECO:0000313" key="4">
    <source>
        <dbReference type="EMBL" id="MBL0885545.1"/>
    </source>
</evidence>
<feature type="transmembrane region" description="Helical" evidence="1">
    <location>
        <begin position="160"/>
        <end position="176"/>
    </location>
</feature>
<evidence type="ECO:0000259" key="2">
    <source>
        <dbReference type="Pfam" id="PF13231"/>
    </source>
</evidence>
<comment type="pathway">
    <text evidence="1">Protein modification; protein glycosylation.</text>
</comment>
<feature type="domain" description="Protein O-mannosyl-transferase C-terminal four TM" evidence="3">
    <location>
        <begin position="356"/>
        <end position="555"/>
    </location>
</feature>
<sequence>MALLAAPVGDARTTRERLLTDLLGARRLRLGATFRDRFWGWAGTLAVVLVAAVARLWDLGRPAKLVFDETYYVKEGWSLASLGYEAAWPEDPNAAFEAGDVTSYLTDKAEYVVHPPVGKWMIALGMRLAGGATESWQWRVASAVIGIVAVLLIVRIARRLFASSTLGVLAGLLFAVDGEAIVHSRTGLLDQFLMFWVLVAFGCLLMDREWGRRRLAERVSHLVDAGNDVGLYAPWIGFRWWRLAAAVSLGLACGVKWSGLWFVAAFGLLVVFWDLGARRTAGIRRWWEDAILSDVMPTLLIMLPTVVVVYVATWTGWFASRMSYMRDWAAANGHEAPGWWPGQADGVWLAGRSLGQYHRQMWDFHTSLDSEHNYAAHPLGWIVQSRPTSFFWEKYSPGQGPCPASATHDCATAVTSLGNPIIWWLGAVALLVSLVLAIMQRDWRASGPLTGVAAGWLPWFLYSSPIAELLGGVDRTIFTFYTIAFAPFLILVIVHVVAALLDLTEDDPPARRAVGWVTGAVAAVIVGVSVLFYPIWTAMPVSYDYWHSLMWLPSWI</sequence>
<feature type="transmembrane region" description="Helical" evidence="1">
    <location>
        <begin position="258"/>
        <end position="277"/>
    </location>
</feature>
<name>A0ABS1LH43_9MICO</name>
<feature type="transmembrane region" description="Helical" evidence="1">
    <location>
        <begin position="298"/>
        <end position="319"/>
    </location>
</feature>
<feature type="transmembrane region" description="Helical" evidence="1">
    <location>
        <begin position="446"/>
        <end position="466"/>
    </location>
</feature>
<feature type="transmembrane region" description="Helical" evidence="1">
    <location>
        <begin position="188"/>
        <end position="207"/>
    </location>
</feature>
<evidence type="ECO:0000313" key="5">
    <source>
        <dbReference type="Proteomes" id="UP000675409"/>
    </source>
</evidence>
<dbReference type="Proteomes" id="UP000675409">
    <property type="component" value="Unassembled WGS sequence"/>
</dbReference>
<dbReference type="InterPro" id="IPR027005">
    <property type="entry name" value="PMT-like"/>
</dbReference>
<keyword evidence="1" id="KW-0808">Transferase</keyword>
<dbReference type="EC" id="2.4.1.-" evidence="1"/>
<keyword evidence="5" id="KW-1185">Reference proteome</keyword>
<feature type="transmembrane region" description="Helical" evidence="1">
    <location>
        <begin position="513"/>
        <end position="536"/>
    </location>
</feature>
<accession>A0ABS1LH43</accession>